<proteinExistence type="predicted"/>
<evidence type="ECO:0000259" key="1">
    <source>
        <dbReference type="PROSITE" id="PS51733"/>
    </source>
</evidence>
<dbReference type="CDD" id="cd03144">
    <property type="entry name" value="GATase1_ScBLP_like"/>
    <property type="match status" value="1"/>
</dbReference>
<protein>
    <submittedName>
        <fullName evidence="2">Biotin--[acetyl-CoA-carboxylase] ligase BPL1</fullName>
    </submittedName>
</protein>
<name>A0A161HJW8_9ASCO</name>
<dbReference type="InterPro" id="IPR045864">
    <property type="entry name" value="aa-tRNA-synth_II/BPL/LPL"/>
</dbReference>
<organism evidence="2 3">
    <name type="scientific">Sugiyamaella lignohabitans</name>
    <dbReference type="NCBI Taxonomy" id="796027"/>
    <lineage>
        <taxon>Eukaryota</taxon>
        <taxon>Fungi</taxon>
        <taxon>Dikarya</taxon>
        <taxon>Ascomycota</taxon>
        <taxon>Saccharomycotina</taxon>
        <taxon>Dipodascomycetes</taxon>
        <taxon>Dipodascales</taxon>
        <taxon>Trichomonascaceae</taxon>
        <taxon>Sugiyamaella</taxon>
    </lineage>
</organism>
<feature type="domain" description="BPL/LPL catalytic" evidence="1">
    <location>
        <begin position="422"/>
        <end position="625"/>
    </location>
</feature>
<dbReference type="PANTHER" id="PTHR12835">
    <property type="entry name" value="BIOTIN PROTEIN LIGASE"/>
    <property type="match status" value="1"/>
</dbReference>
<dbReference type="SUPFAM" id="SSF52317">
    <property type="entry name" value="Class I glutamine amidotransferase-like"/>
    <property type="match status" value="1"/>
</dbReference>
<dbReference type="EMBL" id="CP014501">
    <property type="protein sequence ID" value="ANB13117.1"/>
    <property type="molecule type" value="Genomic_DNA"/>
</dbReference>
<dbReference type="RefSeq" id="XP_018735594.1">
    <property type="nucleotide sequence ID" value="XM_018878273.1"/>
</dbReference>
<dbReference type="SUPFAM" id="SSF55681">
    <property type="entry name" value="Class II aaRS and biotin synthetases"/>
    <property type="match status" value="1"/>
</dbReference>
<dbReference type="InterPro" id="IPR019197">
    <property type="entry name" value="Biotin-prot_ligase_N"/>
</dbReference>
<dbReference type="InterPro" id="IPR004143">
    <property type="entry name" value="BPL_LPL_catalytic"/>
</dbReference>
<evidence type="ECO:0000313" key="2">
    <source>
        <dbReference type="EMBL" id="ANB13117.1"/>
    </source>
</evidence>
<gene>
    <name evidence="2" type="primary">BPL1</name>
    <name evidence="2" type="ORF">AWJ20_1398</name>
</gene>
<dbReference type="PROSITE" id="PS51733">
    <property type="entry name" value="BPL_LPL_CATALYTIC"/>
    <property type="match status" value="1"/>
</dbReference>
<dbReference type="PANTHER" id="PTHR12835:SF5">
    <property type="entry name" value="BIOTIN--PROTEIN LIGASE"/>
    <property type="match status" value="1"/>
</dbReference>
<dbReference type="GO" id="GO:0004077">
    <property type="term" value="F:biotin--[biotin carboxyl-carrier protein] ligase activity"/>
    <property type="evidence" value="ECO:0007669"/>
    <property type="project" value="EnsemblFungi"/>
</dbReference>
<reference evidence="2 3" key="1">
    <citation type="submission" date="2016-02" db="EMBL/GenBank/DDBJ databases">
        <title>Complete genome sequence and transcriptome regulation of the pentose utilising yeast Sugiyamaella lignohabitans.</title>
        <authorList>
            <person name="Bellasio M."/>
            <person name="Peymann A."/>
            <person name="Valli M."/>
            <person name="Sipitzky M."/>
            <person name="Graf A."/>
            <person name="Sauer M."/>
            <person name="Marx H."/>
            <person name="Mattanovich D."/>
        </authorList>
    </citation>
    <scope>NUCLEOTIDE SEQUENCE [LARGE SCALE GENOMIC DNA]</scope>
    <source>
        <strain evidence="2 3">CBS 10342</strain>
    </source>
</reference>
<dbReference type="Pfam" id="PF03099">
    <property type="entry name" value="BPL_LplA_LipB"/>
    <property type="match status" value="1"/>
</dbReference>
<sequence>MNVLVYSGPGTTIESVKHCTESLRKVLSPFYAVVNVNAKIIKTEPWTASTALIVIPGGADLPYCRELNGAGNNIIRKYVRSGGRYIGFCAGGYYGSSRCEFEVGDPEMEVSGSRELAFYPGVCRGSAFKGFKYGSHVGAKATLLKVNRKNLLGRNEAGPDFKSDEASRSLGDFSCYFNGGGTFVDAELLESQGTGVEVLAEYTEPLDVEATNTSGKEVAGAAAVYCKFGKGSAVLTGVHPEFGFLSSVSGKAESDSTDSVDKDVVDAVNLDNSKRLAFLRCTLAKMGLKVNWDDSSNSSIPQLTRLKLTSLRPATVQSLISHLKNEIGFTGEDGNLLVGQNDTFRIILEDSHHPESEGASESGRRTHLLNYDVEVPEDLNKVIKDIEISNSSRPNHRDTPYFNHQVYYENLEALQTRNNLKGELGSILLYGEVVTSTSTMLDKNYSLLRHLPNGFTAVGTIQVSGRGRGNNVWVNPPGVLAVSGVLRMPMGVNTPSIIFVQYLVSLAVVEAILDYGPGYQEMPVHLKWPNDVYAKSPPHMTNVEEYLKIAGVIVNSNIFDSEYVLVYGAGTNVSNPAPTVSLNVILNTLNEERHKRGQAPLPNYNQEVLLANFVTKLEEMLNSFKYQGFTAFKELYYKRWLHTDKIVTLEQYDNTKAIVRGITSDFGLLEVEEVDRNNNPTGRKYELQPDGNSFDMFKGLLKKKN</sequence>
<dbReference type="Gene3D" id="3.40.50.880">
    <property type="match status" value="1"/>
</dbReference>
<evidence type="ECO:0000313" key="3">
    <source>
        <dbReference type="Proteomes" id="UP000189580"/>
    </source>
</evidence>
<dbReference type="GO" id="GO:0005737">
    <property type="term" value="C:cytoplasm"/>
    <property type="evidence" value="ECO:0007669"/>
    <property type="project" value="TreeGrafter"/>
</dbReference>
<dbReference type="Gene3D" id="3.30.930.10">
    <property type="entry name" value="Bira Bifunctional Protein, Domain 2"/>
    <property type="match status" value="1"/>
</dbReference>
<dbReference type="Proteomes" id="UP000189580">
    <property type="component" value="Chromosome a"/>
</dbReference>
<keyword evidence="3" id="KW-1185">Reference proteome</keyword>
<dbReference type="InterPro" id="IPR029062">
    <property type="entry name" value="Class_I_gatase-like"/>
</dbReference>
<dbReference type="KEGG" id="slb:AWJ20_1398"/>
<keyword evidence="2" id="KW-0436">Ligase</keyword>
<dbReference type="Pfam" id="PF09825">
    <property type="entry name" value="BPL_N"/>
    <property type="match status" value="1"/>
</dbReference>
<dbReference type="GeneID" id="30033195"/>
<dbReference type="AlphaFoldDB" id="A0A161HJW8"/>
<accession>A0A161HJW8</accession>
<dbReference type="OrthoDB" id="10250105at2759"/>